<feature type="domain" description="PPPDE" evidence="6">
    <location>
        <begin position="1"/>
        <end position="124"/>
    </location>
</feature>
<dbReference type="InterPro" id="IPR013766">
    <property type="entry name" value="Thioredoxin_domain"/>
</dbReference>
<dbReference type="PANTHER" id="PTHR12378">
    <property type="entry name" value="DESUMOYLATING ISOPEPTIDASE"/>
    <property type="match status" value="1"/>
</dbReference>
<comment type="similarity">
    <text evidence="1">Belongs to the DeSI family.</text>
</comment>
<dbReference type="EMBL" id="JASNWA010000011">
    <property type="protein sequence ID" value="KAK3166778.1"/>
    <property type="molecule type" value="Genomic_DNA"/>
</dbReference>
<accession>A0AAD9YZT3</accession>
<proteinExistence type="inferred from homology"/>
<dbReference type="AlphaFoldDB" id="A0AAD9YZT3"/>
<name>A0AAD9YZT3_9LECA</name>
<dbReference type="Proteomes" id="UP001276659">
    <property type="component" value="Unassembled WGS sequence"/>
</dbReference>
<gene>
    <name evidence="7" type="ORF">OEA41_009903</name>
</gene>
<dbReference type="Pfam" id="PF05903">
    <property type="entry name" value="Peptidase_C97"/>
    <property type="match status" value="1"/>
</dbReference>
<dbReference type="SUPFAM" id="SSF52833">
    <property type="entry name" value="Thioredoxin-like"/>
    <property type="match status" value="1"/>
</dbReference>
<dbReference type="PROSITE" id="PS51352">
    <property type="entry name" value="THIOREDOXIN_2"/>
    <property type="match status" value="1"/>
</dbReference>
<dbReference type="GO" id="GO:0008233">
    <property type="term" value="F:peptidase activity"/>
    <property type="evidence" value="ECO:0007669"/>
    <property type="project" value="UniProtKB-KW"/>
</dbReference>
<keyword evidence="8" id="KW-1185">Reference proteome</keyword>
<dbReference type="PANTHER" id="PTHR12378:SF7">
    <property type="entry name" value="DESUMOYLATING ISOPEPTIDASE 1"/>
    <property type="match status" value="1"/>
</dbReference>
<evidence type="ECO:0000259" key="6">
    <source>
        <dbReference type="PROSITE" id="PS51858"/>
    </source>
</evidence>
<feature type="domain" description="PUL" evidence="5">
    <location>
        <begin position="291"/>
        <end position="566"/>
    </location>
</feature>
<evidence type="ECO:0000256" key="2">
    <source>
        <dbReference type="ARBA" id="ARBA00022670"/>
    </source>
</evidence>
<evidence type="ECO:0000313" key="8">
    <source>
        <dbReference type="Proteomes" id="UP001276659"/>
    </source>
</evidence>
<dbReference type="PROSITE" id="PS51396">
    <property type="entry name" value="PUL"/>
    <property type="match status" value="1"/>
</dbReference>
<feature type="domain" description="Thioredoxin" evidence="4">
    <location>
        <begin position="134"/>
        <end position="275"/>
    </location>
</feature>
<comment type="caution">
    <text evidence="7">The sequence shown here is derived from an EMBL/GenBank/DDBJ whole genome shotgun (WGS) entry which is preliminary data.</text>
</comment>
<reference evidence="7" key="1">
    <citation type="submission" date="2022-11" db="EMBL/GenBank/DDBJ databases">
        <title>Chromosomal genome sequence assembly and mating type (MAT) locus characterization of the leprose asexual lichenized fungus Lepraria neglecta (Nyl.) Erichsen.</title>
        <authorList>
            <person name="Allen J.L."/>
            <person name="Pfeffer B."/>
        </authorList>
    </citation>
    <scope>NUCLEOTIDE SEQUENCE</scope>
    <source>
        <strain evidence="7">Allen 5258</strain>
    </source>
</reference>
<dbReference type="PROSITE" id="PS00194">
    <property type="entry name" value="THIOREDOXIN_1"/>
    <property type="match status" value="1"/>
</dbReference>
<evidence type="ECO:0000259" key="4">
    <source>
        <dbReference type="PROSITE" id="PS51352"/>
    </source>
</evidence>
<evidence type="ECO:0000259" key="5">
    <source>
        <dbReference type="PROSITE" id="PS51396"/>
    </source>
</evidence>
<dbReference type="Pfam" id="PF08324">
    <property type="entry name" value="PUL"/>
    <property type="match status" value="1"/>
</dbReference>
<keyword evidence="2" id="KW-0645">Protease</keyword>
<evidence type="ECO:0000256" key="1">
    <source>
        <dbReference type="ARBA" id="ARBA00008140"/>
    </source>
</evidence>
<dbReference type="Gene3D" id="3.90.1720.30">
    <property type="entry name" value="PPPDE domains"/>
    <property type="match status" value="1"/>
</dbReference>
<dbReference type="InterPro" id="IPR042266">
    <property type="entry name" value="PPPDE_sf"/>
</dbReference>
<protein>
    <recommendedName>
        <fullName evidence="9">Thioredoxin</fullName>
    </recommendedName>
</protein>
<dbReference type="Gene3D" id="1.25.10.10">
    <property type="entry name" value="Leucine-rich Repeat Variant"/>
    <property type="match status" value="1"/>
</dbReference>
<sequence length="566" mass="61585">MSGSLLGIQIDAVYHTALVFGGIEYFFGAGVQTSYPGATHHGRPMQTIPMGTTHLPIEVILEYLESLKAIYTMESYDLFLHNCNNFSNDFAMFLVGKNIPEHITSLPQTVLNTPFGQMLKPQLDNAMRGITQAPVPSTSVPQLGTQQQSNGYYHPQSNGIKDKEHVPGVVYKPIRVKQLDELLASAKDSCAVIFFTSATCPPCKIVYPAYDELAADAGSKAVLIKVDLSDAYEIGAKYQVRATPTFMSFLKGEKENEWVGANESQLRGNVKLLIQMAHPAHPHTLLRLPTLQLPHKTPVTYTKVPPIDKLINKMGASGSDPAVSSLKEFVTHRQQSGAVDAPLPSLPALSTFILKSFKTLPPENLFPIVDLFRVALVDPRLSGYFAQDRSSTIFTILSAVIELDAKCPYTLRIVTLHLACNLFTSPLFPPKLLSDQILSTPLLQLVTSSLLDTGHPPVRVAAASLAFNIAATNHMRRIAEQEDLLSESGQVELVASLLEAMGRESESKDGLRGLLLAVGLLKYAAPQGGEVDDLCEAVGAREIVADAKAAFADLKELAKEVELVMK</sequence>
<dbReference type="InterPro" id="IPR008580">
    <property type="entry name" value="PPPDE_dom"/>
</dbReference>
<dbReference type="Pfam" id="PF00085">
    <property type="entry name" value="Thioredoxin"/>
    <property type="match status" value="1"/>
</dbReference>
<dbReference type="PROSITE" id="PS51858">
    <property type="entry name" value="PPPDE"/>
    <property type="match status" value="1"/>
</dbReference>
<evidence type="ECO:0000256" key="3">
    <source>
        <dbReference type="ARBA" id="ARBA00022801"/>
    </source>
</evidence>
<dbReference type="CDD" id="cd02947">
    <property type="entry name" value="TRX_family"/>
    <property type="match status" value="1"/>
</dbReference>
<dbReference type="InterPro" id="IPR013535">
    <property type="entry name" value="PUL_dom"/>
</dbReference>
<keyword evidence="3" id="KW-0378">Hydrolase</keyword>
<dbReference type="Gene3D" id="3.40.30.10">
    <property type="entry name" value="Glutaredoxin"/>
    <property type="match status" value="1"/>
</dbReference>
<dbReference type="InterPro" id="IPR017937">
    <property type="entry name" value="Thioredoxin_CS"/>
</dbReference>
<dbReference type="SMART" id="SM01179">
    <property type="entry name" value="DUF862"/>
    <property type="match status" value="1"/>
</dbReference>
<dbReference type="GO" id="GO:0070646">
    <property type="term" value="P:protein modification by small protein removal"/>
    <property type="evidence" value="ECO:0007669"/>
    <property type="project" value="TreeGrafter"/>
</dbReference>
<evidence type="ECO:0000313" key="7">
    <source>
        <dbReference type="EMBL" id="KAK3166778.1"/>
    </source>
</evidence>
<dbReference type="GO" id="GO:0006508">
    <property type="term" value="P:proteolysis"/>
    <property type="evidence" value="ECO:0007669"/>
    <property type="project" value="UniProtKB-KW"/>
</dbReference>
<dbReference type="InterPro" id="IPR011989">
    <property type="entry name" value="ARM-like"/>
</dbReference>
<dbReference type="InterPro" id="IPR036249">
    <property type="entry name" value="Thioredoxin-like_sf"/>
</dbReference>
<organism evidence="7 8">
    <name type="scientific">Lepraria neglecta</name>
    <dbReference type="NCBI Taxonomy" id="209136"/>
    <lineage>
        <taxon>Eukaryota</taxon>
        <taxon>Fungi</taxon>
        <taxon>Dikarya</taxon>
        <taxon>Ascomycota</taxon>
        <taxon>Pezizomycotina</taxon>
        <taxon>Lecanoromycetes</taxon>
        <taxon>OSLEUM clade</taxon>
        <taxon>Lecanoromycetidae</taxon>
        <taxon>Lecanorales</taxon>
        <taxon>Lecanorineae</taxon>
        <taxon>Stereocaulaceae</taxon>
        <taxon>Lepraria</taxon>
    </lineage>
</organism>
<evidence type="ECO:0008006" key="9">
    <source>
        <dbReference type="Google" id="ProtNLM"/>
    </source>
</evidence>